<dbReference type="AlphaFoldDB" id="A0A1G1WJU0"/>
<protein>
    <submittedName>
        <fullName evidence="1">Uncharacterized protein</fullName>
    </submittedName>
</protein>
<name>A0A1G1WJU0_9BACT</name>
<organism evidence="1 2">
    <name type="scientific">Candidatus Woykebacteria bacterium RBG_19FT_COMBO_43_10</name>
    <dbReference type="NCBI Taxonomy" id="1802598"/>
    <lineage>
        <taxon>Bacteria</taxon>
        <taxon>Candidatus Woykeibacteriota</taxon>
    </lineage>
</organism>
<dbReference type="Proteomes" id="UP000176645">
    <property type="component" value="Unassembled WGS sequence"/>
</dbReference>
<dbReference type="EMBL" id="MHCU01000034">
    <property type="protein sequence ID" value="OGY27497.1"/>
    <property type="molecule type" value="Genomic_DNA"/>
</dbReference>
<evidence type="ECO:0000313" key="1">
    <source>
        <dbReference type="EMBL" id="OGY27497.1"/>
    </source>
</evidence>
<reference evidence="1 2" key="1">
    <citation type="journal article" date="2016" name="Nat. Commun.">
        <title>Thousands of microbial genomes shed light on interconnected biogeochemical processes in an aquifer system.</title>
        <authorList>
            <person name="Anantharaman K."/>
            <person name="Brown C.T."/>
            <person name="Hug L.A."/>
            <person name="Sharon I."/>
            <person name="Castelle C.J."/>
            <person name="Probst A.J."/>
            <person name="Thomas B.C."/>
            <person name="Singh A."/>
            <person name="Wilkins M.J."/>
            <person name="Karaoz U."/>
            <person name="Brodie E.L."/>
            <person name="Williams K.H."/>
            <person name="Hubbard S.S."/>
            <person name="Banfield J.F."/>
        </authorList>
    </citation>
    <scope>NUCLEOTIDE SEQUENCE [LARGE SCALE GENOMIC DNA]</scope>
</reference>
<gene>
    <name evidence="1" type="ORF">A2Z42_03665</name>
</gene>
<proteinExistence type="predicted"/>
<sequence length="82" mass="8894">MTSQIELSEAKDRLQHVETLRRELESGQTVSGEEVGDVVRKLASSMANLERRSANDLIFEMGRQIEALVVTAIKAAGGVPVA</sequence>
<accession>A0A1G1WJU0</accession>
<comment type="caution">
    <text evidence="1">The sequence shown here is derived from an EMBL/GenBank/DDBJ whole genome shotgun (WGS) entry which is preliminary data.</text>
</comment>
<evidence type="ECO:0000313" key="2">
    <source>
        <dbReference type="Proteomes" id="UP000176645"/>
    </source>
</evidence>